<organism evidence="2 3">
    <name type="scientific">Roseibium aquae</name>
    <dbReference type="NCBI Taxonomy" id="1323746"/>
    <lineage>
        <taxon>Bacteria</taxon>
        <taxon>Pseudomonadati</taxon>
        <taxon>Pseudomonadota</taxon>
        <taxon>Alphaproteobacteria</taxon>
        <taxon>Hyphomicrobiales</taxon>
        <taxon>Stappiaceae</taxon>
        <taxon>Roseibium</taxon>
    </lineage>
</organism>
<protein>
    <submittedName>
        <fullName evidence="2">Uncharacterized protein</fullName>
    </submittedName>
</protein>
<evidence type="ECO:0000313" key="2">
    <source>
        <dbReference type="EMBL" id="GGB63417.1"/>
    </source>
</evidence>
<sequence>MVNRATLLVLGGATLGFPGYGAAAVARETAGAPDAAGMSGHGPARQGAASENARPDMAGQLSQASLAGERLVHCLIDNGAERYDGPCLFRSGEGNSFFVRRADGCLRFGDGTDVSVVLTGRGQAEDRGLTRSGINARMGAVLCSDADRACRLPEDGTLSATMAEAAGEGRACAAF</sequence>
<accession>A0A916TR07</accession>
<dbReference type="AlphaFoldDB" id="A0A916TR07"/>
<keyword evidence="3" id="KW-1185">Reference proteome</keyword>
<dbReference type="RefSeq" id="WP_150497893.1">
    <property type="nucleotide sequence ID" value="NZ_BMFA01000020.1"/>
</dbReference>
<name>A0A916TR07_9HYPH</name>
<gene>
    <name evidence="2" type="ORF">GCM10011316_39090</name>
</gene>
<dbReference type="EMBL" id="BMFA01000020">
    <property type="protein sequence ID" value="GGB63417.1"/>
    <property type="molecule type" value="Genomic_DNA"/>
</dbReference>
<dbReference type="OrthoDB" id="7992928at2"/>
<reference evidence="2" key="1">
    <citation type="journal article" date="2014" name="Int. J. Syst. Evol. Microbiol.">
        <title>Complete genome sequence of Corynebacterium casei LMG S-19264T (=DSM 44701T), isolated from a smear-ripened cheese.</title>
        <authorList>
            <consortium name="US DOE Joint Genome Institute (JGI-PGF)"/>
            <person name="Walter F."/>
            <person name="Albersmeier A."/>
            <person name="Kalinowski J."/>
            <person name="Ruckert C."/>
        </authorList>
    </citation>
    <scope>NUCLEOTIDE SEQUENCE</scope>
    <source>
        <strain evidence="2">CGMCC 1.12426</strain>
    </source>
</reference>
<feature type="region of interest" description="Disordered" evidence="1">
    <location>
        <begin position="32"/>
        <end position="55"/>
    </location>
</feature>
<evidence type="ECO:0000256" key="1">
    <source>
        <dbReference type="SAM" id="MobiDB-lite"/>
    </source>
</evidence>
<dbReference type="Proteomes" id="UP000605148">
    <property type="component" value="Unassembled WGS sequence"/>
</dbReference>
<proteinExistence type="predicted"/>
<reference evidence="2" key="2">
    <citation type="submission" date="2020-09" db="EMBL/GenBank/DDBJ databases">
        <authorList>
            <person name="Sun Q."/>
            <person name="Zhou Y."/>
        </authorList>
    </citation>
    <scope>NUCLEOTIDE SEQUENCE</scope>
    <source>
        <strain evidence="2">CGMCC 1.12426</strain>
    </source>
</reference>
<evidence type="ECO:0000313" key="3">
    <source>
        <dbReference type="Proteomes" id="UP000605148"/>
    </source>
</evidence>
<comment type="caution">
    <text evidence="2">The sequence shown here is derived from an EMBL/GenBank/DDBJ whole genome shotgun (WGS) entry which is preliminary data.</text>
</comment>